<gene>
    <name evidence="3" type="ORF">MIND_00621500</name>
</gene>
<reference evidence="3" key="1">
    <citation type="submission" date="2020-05" db="EMBL/GenBank/DDBJ databases">
        <title>Mycena genomes resolve the evolution of fungal bioluminescence.</title>
        <authorList>
            <person name="Tsai I.J."/>
        </authorList>
    </citation>
    <scope>NUCLEOTIDE SEQUENCE</scope>
    <source>
        <strain evidence="3">171206Taipei</strain>
    </source>
</reference>
<organism evidence="3 4">
    <name type="scientific">Mycena indigotica</name>
    <dbReference type="NCBI Taxonomy" id="2126181"/>
    <lineage>
        <taxon>Eukaryota</taxon>
        <taxon>Fungi</taxon>
        <taxon>Dikarya</taxon>
        <taxon>Basidiomycota</taxon>
        <taxon>Agaricomycotina</taxon>
        <taxon>Agaricomycetes</taxon>
        <taxon>Agaricomycetidae</taxon>
        <taxon>Agaricales</taxon>
        <taxon>Marasmiineae</taxon>
        <taxon>Mycenaceae</taxon>
        <taxon>Mycena</taxon>
    </lineage>
</organism>
<keyword evidence="4" id="KW-1185">Reference proteome</keyword>
<comment type="caution">
    <text evidence="3">The sequence shown here is derived from an EMBL/GenBank/DDBJ whole genome shotgun (WGS) entry which is preliminary data.</text>
</comment>
<dbReference type="Proteomes" id="UP000636479">
    <property type="component" value="Unassembled WGS sequence"/>
</dbReference>
<keyword evidence="1" id="KW-0812">Transmembrane</keyword>
<proteinExistence type="predicted"/>
<evidence type="ECO:0000256" key="2">
    <source>
        <dbReference type="SAM" id="SignalP"/>
    </source>
</evidence>
<dbReference type="EMBL" id="JACAZF010000005">
    <property type="protein sequence ID" value="KAF7303910.1"/>
    <property type="molecule type" value="Genomic_DNA"/>
</dbReference>
<feature type="signal peptide" evidence="2">
    <location>
        <begin position="1"/>
        <end position="16"/>
    </location>
</feature>
<name>A0A8H6SU10_9AGAR</name>
<evidence type="ECO:0000313" key="4">
    <source>
        <dbReference type="Proteomes" id="UP000636479"/>
    </source>
</evidence>
<feature type="transmembrane region" description="Helical" evidence="1">
    <location>
        <begin position="150"/>
        <end position="174"/>
    </location>
</feature>
<protein>
    <submittedName>
        <fullName evidence="3">Uncharacterized protein</fullName>
    </submittedName>
</protein>
<dbReference type="AlphaFoldDB" id="A0A8H6SU10"/>
<dbReference type="RefSeq" id="XP_037220882.1">
    <property type="nucleotide sequence ID" value="XM_037362961.1"/>
</dbReference>
<keyword evidence="1" id="KW-0472">Membrane</keyword>
<keyword evidence="2" id="KW-0732">Signal</keyword>
<dbReference type="GeneID" id="59345477"/>
<feature type="chain" id="PRO_5034889439" evidence="2">
    <location>
        <begin position="17"/>
        <end position="214"/>
    </location>
</feature>
<dbReference type="OrthoDB" id="3011740at2759"/>
<accession>A0A8H6SU10</accession>
<evidence type="ECO:0000313" key="3">
    <source>
        <dbReference type="EMBL" id="KAF7303910.1"/>
    </source>
</evidence>
<sequence>MKAILGLVAAATAAQAARFVNASIDDTSPQIVYTQQPFIRCTPSTCGSDSTARLFNGTSTTTSGMIIIPFVGNAVYVYLGVEGTINFNLDGVLHGVLTGSDSNDVSLAFYEPGLTNSKHVLTIYPSTSAGSEIVQFDYILYAHQLPSKHIGAIVGGVVGGLAFMAILGKTALWLMRRRRQRRLSIRGVRLGDDWPDKPSLQLDGVLPQKPKQAM</sequence>
<evidence type="ECO:0000256" key="1">
    <source>
        <dbReference type="SAM" id="Phobius"/>
    </source>
</evidence>
<keyword evidence="1" id="KW-1133">Transmembrane helix</keyword>